<feature type="transmembrane region" description="Helical" evidence="1">
    <location>
        <begin position="12"/>
        <end position="35"/>
    </location>
</feature>
<evidence type="ECO:0000313" key="3">
    <source>
        <dbReference type="Proteomes" id="UP000198575"/>
    </source>
</evidence>
<dbReference type="InterPro" id="IPR034756">
    <property type="entry name" value="T2SSM_b"/>
</dbReference>
<dbReference type="EMBL" id="FOVF01000006">
    <property type="protein sequence ID" value="SFN17279.1"/>
    <property type="molecule type" value="Genomic_DNA"/>
</dbReference>
<reference evidence="2 3" key="1">
    <citation type="submission" date="2016-10" db="EMBL/GenBank/DDBJ databases">
        <authorList>
            <person name="de Groot N.N."/>
        </authorList>
    </citation>
    <scope>NUCLEOTIDE SEQUENCE [LARGE SCALE GENOMIC DNA]</scope>
    <source>
        <strain evidence="2 3">CGMCC 1.7659</strain>
    </source>
</reference>
<dbReference type="Proteomes" id="UP000198575">
    <property type="component" value="Unassembled WGS sequence"/>
</dbReference>
<sequence length="202" mass="22965">MARLELRPKDGRLLAVTLLLIVLLAVYLFGVHWWFVAPHLDYYSQMADLREQQQRYSRVISERPAIERKLTEVRAYEQSNQAFLSEADANAASAGLITRLRQAQTDQSDPKRCSVISNTPYSGGKEELYKSVIVQARLRCDLESLAAILYDLESGKPYLFIDQLMIYKQQTYVPPGAKRVASPLDVRFNLSGYLREPGKPAP</sequence>
<keyword evidence="1" id="KW-0472">Membrane</keyword>
<dbReference type="OrthoDB" id="5767259at2"/>
<dbReference type="NCBIfam" id="NF040576">
    <property type="entry name" value="T2SS_GspM_XpsM"/>
    <property type="match status" value="1"/>
</dbReference>
<dbReference type="AlphaFoldDB" id="A0A1I4WWC6"/>
<evidence type="ECO:0000256" key="1">
    <source>
        <dbReference type="SAM" id="Phobius"/>
    </source>
</evidence>
<evidence type="ECO:0000313" key="2">
    <source>
        <dbReference type="EMBL" id="SFN17279.1"/>
    </source>
</evidence>
<organism evidence="2 3">
    <name type="scientific">Dokdonella immobilis</name>
    <dbReference type="NCBI Taxonomy" id="578942"/>
    <lineage>
        <taxon>Bacteria</taxon>
        <taxon>Pseudomonadati</taxon>
        <taxon>Pseudomonadota</taxon>
        <taxon>Gammaproteobacteria</taxon>
        <taxon>Lysobacterales</taxon>
        <taxon>Rhodanobacteraceae</taxon>
        <taxon>Dokdonella</taxon>
    </lineage>
</organism>
<dbReference type="Pfam" id="PF10741">
    <property type="entry name" value="T2SSM_b"/>
    <property type="match status" value="1"/>
</dbReference>
<keyword evidence="3" id="KW-1185">Reference proteome</keyword>
<name>A0A1I4WWC6_9GAMM</name>
<dbReference type="RefSeq" id="WP_092406160.1">
    <property type="nucleotide sequence ID" value="NZ_FOVF01000006.1"/>
</dbReference>
<gene>
    <name evidence="2" type="ORF">SAMN05216289_10669</name>
</gene>
<accession>A0A1I4WWC6</accession>
<proteinExistence type="predicted"/>
<keyword evidence="1" id="KW-0812">Transmembrane</keyword>
<dbReference type="STRING" id="578942.SAMN05216289_10669"/>
<protein>
    <submittedName>
        <fullName evidence="2">General secretion pathway protein M</fullName>
    </submittedName>
</protein>
<keyword evidence="1" id="KW-1133">Transmembrane helix</keyword>